<gene>
    <name evidence="9" type="ORF">BGZ70_009254</name>
</gene>
<keyword evidence="3" id="KW-0862">Zinc</keyword>
<evidence type="ECO:0000256" key="6">
    <source>
        <dbReference type="PROSITE-ProRule" id="PRU00094"/>
    </source>
</evidence>
<protein>
    <recommendedName>
        <fullName evidence="8">GATA-type domain-containing protein</fullName>
    </recommendedName>
</protein>
<feature type="domain" description="GATA-type" evidence="8">
    <location>
        <begin position="49"/>
        <end position="84"/>
    </location>
</feature>
<reference evidence="9" key="1">
    <citation type="journal article" date="2020" name="Fungal Divers.">
        <title>Resolving the Mortierellaceae phylogeny through synthesis of multi-gene phylogenetics and phylogenomics.</title>
        <authorList>
            <person name="Vandepol N."/>
            <person name="Liber J."/>
            <person name="Desiro A."/>
            <person name="Na H."/>
            <person name="Kennedy M."/>
            <person name="Barry K."/>
            <person name="Grigoriev I.V."/>
            <person name="Miller A.N."/>
            <person name="O'Donnell K."/>
            <person name="Stajich J.E."/>
            <person name="Bonito G."/>
        </authorList>
    </citation>
    <scope>NUCLEOTIDE SEQUENCE</scope>
    <source>
        <strain evidence="9">CK1249</strain>
    </source>
</reference>
<comment type="caution">
    <text evidence="9">The sequence shown here is derived from an EMBL/GenBank/DDBJ whole genome shotgun (WGS) entry which is preliminary data.</text>
</comment>
<organism evidence="9 10">
    <name type="scientific">Mortierella alpina</name>
    <name type="common">Oleaginous fungus</name>
    <name type="synonym">Mortierella renispora</name>
    <dbReference type="NCBI Taxonomy" id="64518"/>
    <lineage>
        <taxon>Eukaryota</taxon>
        <taxon>Fungi</taxon>
        <taxon>Fungi incertae sedis</taxon>
        <taxon>Mucoromycota</taxon>
        <taxon>Mortierellomycotina</taxon>
        <taxon>Mortierellomycetes</taxon>
        <taxon>Mortierellales</taxon>
        <taxon>Mortierellaceae</taxon>
        <taxon>Mortierella</taxon>
    </lineage>
</organism>
<evidence type="ECO:0000313" key="10">
    <source>
        <dbReference type="Proteomes" id="UP000738359"/>
    </source>
</evidence>
<dbReference type="PROSITE" id="PS50114">
    <property type="entry name" value="GATA_ZN_FINGER_2"/>
    <property type="match status" value="1"/>
</dbReference>
<feature type="region of interest" description="Disordered" evidence="7">
    <location>
        <begin position="95"/>
        <end position="172"/>
    </location>
</feature>
<dbReference type="SUPFAM" id="SSF57716">
    <property type="entry name" value="Glucocorticoid receptor-like (DNA-binding domain)"/>
    <property type="match status" value="1"/>
</dbReference>
<evidence type="ECO:0000259" key="8">
    <source>
        <dbReference type="PROSITE" id="PS50114"/>
    </source>
</evidence>
<dbReference type="SMART" id="SM00401">
    <property type="entry name" value="ZnF_GATA"/>
    <property type="match status" value="1"/>
</dbReference>
<sequence length="172" mass="18802">MDSSAGDMMLDRAKLTSDSSGKTLVSNENHQGRDGEAPPQKYRKRAKRTQPPGRCLSCDSSDTPEWRRGPDGARTLCNACGLHYAKLLKRQNQQQAKQLQEQQAKQRVLQSGGDGGGGDSKVDTMMCDLDGMDGDAKNPAGTQLQTIKFQFPRRPVRTPPIDGATPELTDKD</sequence>
<evidence type="ECO:0000256" key="5">
    <source>
        <dbReference type="ARBA" id="ARBA00023163"/>
    </source>
</evidence>
<evidence type="ECO:0000256" key="4">
    <source>
        <dbReference type="ARBA" id="ARBA00023015"/>
    </source>
</evidence>
<keyword evidence="2 6" id="KW-0863">Zinc-finger</keyword>
<dbReference type="GO" id="GO:0008270">
    <property type="term" value="F:zinc ion binding"/>
    <property type="evidence" value="ECO:0007669"/>
    <property type="project" value="UniProtKB-KW"/>
</dbReference>
<dbReference type="Pfam" id="PF00320">
    <property type="entry name" value="GATA"/>
    <property type="match status" value="1"/>
</dbReference>
<dbReference type="GO" id="GO:0006355">
    <property type="term" value="P:regulation of DNA-templated transcription"/>
    <property type="evidence" value="ECO:0007669"/>
    <property type="project" value="InterPro"/>
</dbReference>
<dbReference type="AlphaFoldDB" id="A0A9P6M0P3"/>
<dbReference type="CDD" id="cd00202">
    <property type="entry name" value="ZnF_GATA"/>
    <property type="match status" value="1"/>
</dbReference>
<evidence type="ECO:0000313" key="9">
    <source>
        <dbReference type="EMBL" id="KAF9958238.1"/>
    </source>
</evidence>
<evidence type="ECO:0000256" key="1">
    <source>
        <dbReference type="ARBA" id="ARBA00022723"/>
    </source>
</evidence>
<dbReference type="GO" id="GO:0043565">
    <property type="term" value="F:sequence-specific DNA binding"/>
    <property type="evidence" value="ECO:0007669"/>
    <property type="project" value="InterPro"/>
</dbReference>
<accession>A0A9P6M0P3</accession>
<evidence type="ECO:0000256" key="3">
    <source>
        <dbReference type="ARBA" id="ARBA00022833"/>
    </source>
</evidence>
<dbReference type="InterPro" id="IPR000679">
    <property type="entry name" value="Znf_GATA"/>
</dbReference>
<evidence type="ECO:0000256" key="2">
    <source>
        <dbReference type="ARBA" id="ARBA00022771"/>
    </source>
</evidence>
<dbReference type="PROSITE" id="PS00344">
    <property type="entry name" value="GATA_ZN_FINGER_1"/>
    <property type="match status" value="1"/>
</dbReference>
<keyword evidence="10" id="KW-1185">Reference proteome</keyword>
<dbReference type="InterPro" id="IPR013088">
    <property type="entry name" value="Znf_NHR/GATA"/>
</dbReference>
<dbReference type="PANTHER" id="PTHR47172:SF24">
    <property type="entry name" value="GATA ZINC FINGER DOMAIN-CONTAINING PROTEIN 14-RELATED"/>
    <property type="match status" value="1"/>
</dbReference>
<dbReference type="Proteomes" id="UP000738359">
    <property type="component" value="Unassembled WGS sequence"/>
</dbReference>
<feature type="compositionally biased region" description="Low complexity" evidence="7">
    <location>
        <begin position="95"/>
        <end position="110"/>
    </location>
</feature>
<dbReference type="Gene3D" id="3.30.50.10">
    <property type="entry name" value="Erythroid Transcription Factor GATA-1, subunit A"/>
    <property type="match status" value="1"/>
</dbReference>
<keyword evidence="4" id="KW-0805">Transcription regulation</keyword>
<dbReference type="EMBL" id="JAAAHY010000737">
    <property type="protein sequence ID" value="KAF9958238.1"/>
    <property type="molecule type" value="Genomic_DNA"/>
</dbReference>
<dbReference type="PANTHER" id="PTHR47172">
    <property type="entry name" value="OS01G0976800 PROTEIN"/>
    <property type="match status" value="1"/>
</dbReference>
<feature type="compositionally biased region" description="Polar residues" evidence="7">
    <location>
        <begin position="16"/>
        <end position="29"/>
    </location>
</feature>
<proteinExistence type="predicted"/>
<dbReference type="OrthoDB" id="2162994at2759"/>
<evidence type="ECO:0000256" key="7">
    <source>
        <dbReference type="SAM" id="MobiDB-lite"/>
    </source>
</evidence>
<keyword evidence="1" id="KW-0479">Metal-binding</keyword>
<keyword evidence="5" id="KW-0804">Transcription</keyword>
<name>A0A9P6M0P3_MORAP</name>
<feature type="region of interest" description="Disordered" evidence="7">
    <location>
        <begin position="1"/>
        <end position="73"/>
    </location>
</feature>